<dbReference type="InterPro" id="IPR001509">
    <property type="entry name" value="Epimerase_deHydtase"/>
</dbReference>
<accession>A0AAD9IDZ3</accession>
<sequence>MSPSFDRLSPGDLVLMTGVSGLIGSTTARALLDAGFRVRGITRDLSRVTELSAKFGADAFEAVEMADITKPEPFAPHLQGVAGVVHVANDTSWDPSPRRIIDTAVDSTLSLMKAAAAVPSVQAFVLTSSRSVASARPTDPEAEVVLTADSWVDGVTEQLFALDAGDSRVPALSYVASKYEGEKAAWAYYRAARPRYAFNAVLPDYVLGVPANPRPGCYSTYSFFMQFYAERAYEWRVGPNFFLFTSPPGCYVSARDTACLHVVALAAREVQGERVYAATAPWDALEAAEAIHKADPAWEVPEAVKGADKKRKFRIPTDRFSELLQKYYGREADRLDDIVREVIEAQKKL</sequence>
<gene>
    <name evidence="4" type="ORF">P8C59_009107</name>
</gene>
<evidence type="ECO:0000313" key="4">
    <source>
        <dbReference type="EMBL" id="KAK2074937.1"/>
    </source>
</evidence>
<evidence type="ECO:0000256" key="2">
    <source>
        <dbReference type="ARBA" id="ARBA00023445"/>
    </source>
</evidence>
<dbReference type="Pfam" id="PF01370">
    <property type="entry name" value="Epimerase"/>
    <property type="match status" value="1"/>
</dbReference>
<proteinExistence type="inferred from homology"/>
<dbReference type="Gene3D" id="3.40.50.720">
    <property type="entry name" value="NAD(P)-binding Rossmann-like Domain"/>
    <property type="match status" value="1"/>
</dbReference>
<dbReference type="EMBL" id="JAQQPM010000009">
    <property type="protein sequence ID" value="KAK2074937.1"/>
    <property type="molecule type" value="Genomic_DNA"/>
</dbReference>
<dbReference type="PANTHER" id="PTHR10366:SF562">
    <property type="entry name" value="ALDEHYDE REDUCTASE II (AFU_ORTHOLOGUE AFUA_1G11360)"/>
    <property type="match status" value="1"/>
</dbReference>
<dbReference type="AlphaFoldDB" id="A0AAD9IDZ3"/>
<dbReference type="InterPro" id="IPR036291">
    <property type="entry name" value="NAD(P)-bd_dom_sf"/>
</dbReference>
<evidence type="ECO:0000259" key="3">
    <source>
        <dbReference type="Pfam" id="PF01370"/>
    </source>
</evidence>
<keyword evidence="1" id="KW-0560">Oxidoreductase</keyword>
<evidence type="ECO:0000256" key="1">
    <source>
        <dbReference type="ARBA" id="ARBA00023002"/>
    </source>
</evidence>
<evidence type="ECO:0000313" key="5">
    <source>
        <dbReference type="Proteomes" id="UP001217918"/>
    </source>
</evidence>
<reference evidence="4" key="1">
    <citation type="journal article" date="2023" name="Mol. Plant Microbe Interact.">
        <title>Elucidating the Obligate Nature and Biological Capacity of an Invasive Fungal Corn Pathogen.</title>
        <authorList>
            <person name="MacCready J.S."/>
            <person name="Roggenkamp E.M."/>
            <person name="Gdanetz K."/>
            <person name="Chilvers M.I."/>
        </authorList>
    </citation>
    <scope>NUCLEOTIDE SEQUENCE</scope>
    <source>
        <strain evidence="4">PM02</strain>
    </source>
</reference>
<dbReference type="InterPro" id="IPR050425">
    <property type="entry name" value="NAD(P)_dehydrat-like"/>
</dbReference>
<dbReference type="Proteomes" id="UP001217918">
    <property type="component" value="Unassembled WGS sequence"/>
</dbReference>
<comment type="caution">
    <text evidence="4">The sequence shown here is derived from an EMBL/GenBank/DDBJ whole genome shotgun (WGS) entry which is preliminary data.</text>
</comment>
<name>A0AAD9IDZ3_9PEZI</name>
<comment type="similarity">
    <text evidence="2">Belongs to the NAD(P)-dependent epimerase/dehydratase family. Dihydroflavonol-4-reductase subfamily.</text>
</comment>
<dbReference type="SUPFAM" id="SSF51735">
    <property type="entry name" value="NAD(P)-binding Rossmann-fold domains"/>
    <property type="match status" value="1"/>
</dbReference>
<protein>
    <recommendedName>
        <fullName evidence="3">NAD-dependent epimerase/dehydratase domain-containing protein</fullName>
    </recommendedName>
</protein>
<feature type="domain" description="NAD-dependent epimerase/dehydratase" evidence="3">
    <location>
        <begin position="14"/>
        <end position="145"/>
    </location>
</feature>
<keyword evidence="5" id="KW-1185">Reference proteome</keyword>
<organism evidence="4 5">
    <name type="scientific">Phyllachora maydis</name>
    <dbReference type="NCBI Taxonomy" id="1825666"/>
    <lineage>
        <taxon>Eukaryota</taxon>
        <taxon>Fungi</taxon>
        <taxon>Dikarya</taxon>
        <taxon>Ascomycota</taxon>
        <taxon>Pezizomycotina</taxon>
        <taxon>Sordariomycetes</taxon>
        <taxon>Sordariomycetidae</taxon>
        <taxon>Phyllachorales</taxon>
        <taxon>Phyllachoraceae</taxon>
        <taxon>Phyllachora</taxon>
    </lineage>
</organism>
<dbReference type="GO" id="GO:0016616">
    <property type="term" value="F:oxidoreductase activity, acting on the CH-OH group of donors, NAD or NADP as acceptor"/>
    <property type="evidence" value="ECO:0007669"/>
    <property type="project" value="TreeGrafter"/>
</dbReference>
<dbReference type="PANTHER" id="PTHR10366">
    <property type="entry name" value="NAD DEPENDENT EPIMERASE/DEHYDRATASE"/>
    <property type="match status" value="1"/>
</dbReference>